<evidence type="ECO:0000259" key="1">
    <source>
        <dbReference type="Pfam" id="PF00535"/>
    </source>
</evidence>
<dbReference type="AlphaFoldDB" id="A0A1H9U490"/>
<keyword evidence="3" id="KW-1185">Reference proteome</keyword>
<evidence type="ECO:0000313" key="3">
    <source>
        <dbReference type="Proteomes" id="UP000199572"/>
    </source>
</evidence>
<dbReference type="PANTHER" id="PTHR43179:SF10">
    <property type="entry name" value="GLYCOSYL TRANSFERASE"/>
    <property type="match status" value="1"/>
</dbReference>
<dbReference type="CDD" id="cd04186">
    <property type="entry name" value="GT_2_like_c"/>
    <property type="match status" value="1"/>
</dbReference>
<dbReference type="STRING" id="390241.SAMN04488023_12718"/>
<dbReference type="EMBL" id="FOGG01000027">
    <property type="protein sequence ID" value="SES03977.1"/>
    <property type="molecule type" value="Genomic_DNA"/>
</dbReference>
<sequence length="271" mass="31707">MRITGSIVLYHNERDVLLEAINSFLADDFEKHLYLIDNSRTNELQDIIQDSHVTYIHNPANPGFGAAHNIALKLAHTTASDFHLILNPDVYFGKGVMLELLDFVRDREDIGNIMPKVLYPDGSVQYLCKLLPTPYDWIGRRFNPFKNMVEKRNQLFELKFTGYDKIMEVPYLSGCFMFLRIAALKKVGMFDEGIFMYGEEADLCRRIIDGGFKTVFYPKATIYHHFEKGSHKSWRLTKIGIQSAIYYFNKWGWFFDRRRHRINQGTLKKLT</sequence>
<name>A0A1H9U490_9SPHI</name>
<dbReference type="PANTHER" id="PTHR43179">
    <property type="entry name" value="RHAMNOSYLTRANSFERASE WBBL"/>
    <property type="match status" value="1"/>
</dbReference>
<organism evidence="2 3">
    <name type="scientific">Pedobacter rhizosphaerae</name>
    <dbReference type="NCBI Taxonomy" id="390241"/>
    <lineage>
        <taxon>Bacteria</taxon>
        <taxon>Pseudomonadati</taxon>
        <taxon>Bacteroidota</taxon>
        <taxon>Sphingobacteriia</taxon>
        <taxon>Sphingobacteriales</taxon>
        <taxon>Sphingobacteriaceae</taxon>
        <taxon>Pedobacter</taxon>
    </lineage>
</organism>
<dbReference type="RefSeq" id="WP_090886846.1">
    <property type="nucleotide sequence ID" value="NZ_FOGG01000027.1"/>
</dbReference>
<gene>
    <name evidence="2" type="ORF">SAMN04488023_12718</name>
</gene>
<dbReference type="Proteomes" id="UP000199572">
    <property type="component" value="Unassembled WGS sequence"/>
</dbReference>
<dbReference type="InterPro" id="IPR001173">
    <property type="entry name" value="Glyco_trans_2-like"/>
</dbReference>
<proteinExistence type="predicted"/>
<protein>
    <recommendedName>
        <fullName evidence="1">Glycosyltransferase 2-like domain-containing protein</fullName>
    </recommendedName>
</protein>
<feature type="domain" description="Glycosyltransferase 2-like" evidence="1">
    <location>
        <begin position="7"/>
        <end position="142"/>
    </location>
</feature>
<dbReference type="Pfam" id="PF00535">
    <property type="entry name" value="Glycos_transf_2"/>
    <property type="match status" value="1"/>
</dbReference>
<dbReference type="Gene3D" id="3.90.550.10">
    <property type="entry name" value="Spore Coat Polysaccharide Biosynthesis Protein SpsA, Chain A"/>
    <property type="match status" value="1"/>
</dbReference>
<accession>A0A1H9U490</accession>
<dbReference type="SUPFAM" id="SSF53448">
    <property type="entry name" value="Nucleotide-diphospho-sugar transferases"/>
    <property type="match status" value="1"/>
</dbReference>
<dbReference type="InterPro" id="IPR029044">
    <property type="entry name" value="Nucleotide-diphossugar_trans"/>
</dbReference>
<dbReference type="OrthoDB" id="9771846at2"/>
<reference evidence="2 3" key="1">
    <citation type="submission" date="2016-10" db="EMBL/GenBank/DDBJ databases">
        <authorList>
            <person name="de Groot N.N."/>
        </authorList>
    </citation>
    <scope>NUCLEOTIDE SEQUENCE [LARGE SCALE GENOMIC DNA]</scope>
    <source>
        <strain evidence="2 3">DSM 18610</strain>
    </source>
</reference>
<evidence type="ECO:0000313" key="2">
    <source>
        <dbReference type="EMBL" id="SES03977.1"/>
    </source>
</evidence>